<evidence type="ECO:0000313" key="6">
    <source>
        <dbReference type="EMBL" id="VDN02045.1"/>
    </source>
</evidence>
<dbReference type="WBParaSite" id="TCLT_0000488101-mRNA-1">
    <property type="protein sequence ID" value="TCLT_0000488101-mRNA-1"/>
    <property type="gene ID" value="TCLT_0000488101"/>
</dbReference>
<reference evidence="6 7" key="2">
    <citation type="submission" date="2018-11" db="EMBL/GenBank/DDBJ databases">
        <authorList>
            <consortium name="Pathogen Informatics"/>
        </authorList>
    </citation>
    <scope>NUCLEOTIDE SEQUENCE [LARGE SCALE GENOMIC DNA]</scope>
</reference>
<accession>A0A0N5CWY7</accession>
<dbReference type="PANTHER" id="PTHR21700">
    <property type="entry name" value="TRANSTHYRETIN-LIKE FAMILY PROTEIN-RELATED"/>
    <property type="match status" value="1"/>
</dbReference>
<dbReference type="InterPro" id="IPR001534">
    <property type="entry name" value="Transthyretin-like"/>
</dbReference>
<name>A0A0N5CWY7_THECL</name>
<evidence type="ECO:0000256" key="4">
    <source>
        <dbReference type="ARBA" id="ARBA00022729"/>
    </source>
</evidence>
<gene>
    <name evidence="6" type="ORF">TCLT_LOCUS4870</name>
</gene>
<dbReference type="STRING" id="103827.A0A0N5CWY7"/>
<evidence type="ECO:0000256" key="3">
    <source>
        <dbReference type="ARBA" id="ARBA00022525"/>
    </source>
</evidence>
<dbReference type="PANTHER" id="PTHR21700:SF46">
    <property type="entry name" value="TRANSTHYRETIN-LIKE PROTEIN 52"/>
    <property type="match status" value="1"/>
</dbReference>
<dbReference type="GO" id="GO:0009986">
    <property type="term" value="C:cell surface"/>
    <property type="evidence" value="ECO:0007669"/>
    <property type="project" value="InterPro"/>
</dbReference>
<comment type="subcellular location">
    <subcellularLocation>
        <location evidence="1">Secreted</location>
    </subcellularLocation>
</comment>
<evidence type="ECO:0000256" key="1">
    <source>
        <dbReference type="ARBA" id="ARBA00004613"/>
    </source>
</evidence>
<protein>
    <submittedName>
        <fullName evidence="8">Transthyretin-like family protein</fullName>
    </submittedName>
</protein>
<dbReference type="Pfam" id="PF01060">
    <property type="entry name" value="TTR-52"/>
    <property type="match status" value="1"/>
</dbReference>
<proteinExistence type="inferred from homology"/>
<evidence type="ECO:0000313" key="8">
    <source>
        <dbReference type="WBParaSite" id="TCLT_0000488101-mRNA-1"/>
    </source>
</evidence>
<dbReference type="Gene3D" id="2.60.40.3330">
    <property type="match status" value="1"/>
</dbReference>
<keyword evidence="3" id="KW-0964">Secreted</keyword>
<sequence>MVYLIIASVLLEFFTRGIVAKSECMQITGTLVCPNRPILAGNLQIDLIDEDPLPWEVDDQMGRTWSQSNGSFLLSGCGADFGPFNSPDPYIVVEHKCPSILHSSIKYQNRTKMQFALTKTFLPKVLNIGKELRYLL</sequence>
<organism evidence="8">
    <name type="scientific">Thelazia callipaeda</name>
    <name type="common">Oriental eyeworm</name>
    <name type="synonym">Parasitic nematode</name>
    <dbReference type="NCBI Taxonomy" id="103827"/>
    <lineage>
        <taxon>Eukaryota</taxon>
        <taxon>Metazoa</taxon>
        <taxon>Ecdysozoa</taxon>
        <taxon>Nematoda</taxon>
        <taxon>Chromadorea</taxon>
        <taxon>Rhabditida</taxon>
        <taxon>Spirurina</taxon>
        <taxon>Spiruromorpha</taxon>
        <taxon>Thelazioidea</taxon>
        <taxon>Thelaziidae</taxon>
        <taxon>Thelazia</taxon>
    </lineage>
</organism>
<dbReference type="InterPro" id="IPR038479">
    <property type="entry name" value="Transthyretin-like_sf"/>
</dbReference>
<feature type="signal peptide" evidence="5">
    <location>
        <begin position="1"/>
        <end position="20"/>
    </location>
</feature>
<dbReference type="AlphaFoldDB" id="A0A0N5CWY7"/>
<keyword evidence="7" id="KW-1185">Reference proteome</keyword>
<dbReference type="OMA" id="MGRTWSK"/>
<dbReference type="EMBL" id="UYYF01004308">
    <property type="protein sequence ID" value="VDN02045.1"/>
    <property type="molecule type" value="Genomic_DNA"/>
</dbReference>
<evidence type="ECO:0000256" key="5">
    <source>
        <dbReference type="SAM" id="SignalP"/>
    </source>
</evidence>
<dbReference type="OrthoDB" id="5782901at2759"/>
<dbReference type="Proteomes" id="UP000276776">
    <property type="component" value="Unassembled WGS sequence"/>
</dbReference>
<feature type="chain" id="PRO_5043126579" evidence="5">
    <location>
        <begin position="21"/>
        <end position="136"/>
    </location>
</feature>
<comment type="similarity">
    <text evidence="2">Belongs to the nematode transthyretin-like family.</text>
</comment>
<evidence type="ECO:0000256" key="2">
    <source>
        <dbReference type="ARBA" id="ARBA00010112"/>
    </source>
</evidence>
<evidence type="ECO:0000313" key="7">
    <source>
        <dbReference type="Proteomes" id="UP000276776"/>
    </source>
</evidence>
<keyword evidence="4 5" id="KW-0732">Signal</keyword>
<reference evidence="8" key="1">
    <citation type="submission" date="2017-02" db="UniProtKB">
        <authorList>
            <consortium name="WormBaseParasite"/>
        </authorList>
    </citation>
    <scope>IDENTIFICATION</scope>
</reference>
<dbReference type="GO" id="GO:0005576">
    <property type="term" value="C:extracellular region"/>
    <property type="evidence" value="ECO:0007669"/>
    <property type="project" value="UniProtKB-SubCell"/>
</dbReference>